<keyword evidence="2" id="KW-1185">Reference proteome</keyword>
<sequence>MSYSPIPGYTLLMTLTPPPEPPLAPEAPPELTRTILGIVQVALEAAFGMRDVTSLPKNRFAQRLRTQITAFLRSGAPRGPVRLQRIAHQGAQCPKPRFADPLAIRVIAAMEVHGAAIVGEKNQKTFAGRLEMSEGKRQWVLVSLRVF</sequence>
<proteinExistence type="predicted"/>
<reference evidence="1 2" key="1">
    <citation type="submission" date="2015-05" db="EMBL/GenBank/DDBJ databases">
        <title>Complete genome sequence of Corynebacterium epidermidicanis DSM 45586, isolated from the skin of a dog suffering from pruritus.</title>
        <authorList>
            <person name="Ruckert C."/>
            <person name="Albersmeier A."/>
            <person name="Winkler A."/>
            <person name="Tauch A."/>
        </authorList>
    </citation>
    <scope>NUCLEOTIDE SEQUENCE [LARGE SCALE GENOMIC DNA]</scope>
    <source>
        <strain evidence="1 2">DSM 45586</strain>
    </source>
</reference>
<dbReference type="AlphaFoldDB" id="A0A0G3GSK2"/>
<dbReference type="PATRIC" id="fig|1050174.4.peg.669"/>
<dbReference type="RefSeq" id="WP_144413430.1">
    <property type="nucleotide sequence ID" value="NZ_CP011541.1"/>
</dbReference>
<dbReference type="KEGG" id="cei:CEPID_03290"/>
<organism evidence="1 2">
    <name type="scientific">Corynebacterium epidermidicanis</name>
    <dbReference type="NCBI Taxonomy" id="1050174"/>
    <lineage>
        <taxon>Bacteria</taxon>
        <taxon>Bacillati</taxon>
        <taxon>Actinomycetota</taxon>
        <taxon>Actinomycetes</taxon>
        <taxon>Mycobacteriales</taxon>
        <taxon>Corynebacteriaceae</taxon>
        <taxon>Corynebacterium</taxon>
    </lineage>
</organism>
<dbReference type="Proteomes" id="UP000035368">
    <property type="component" value="Chromosome"/>
</dbReference>
<dbReference type="STRING" id="1050174.CEPID_03290"/>
<dbReference type="OrthoDB" id="4412961at2"/>
<name>A0A0G3GSK2_9CORY</name>
<protein>
    <submittedName>
        <fullName evidence="1">Uncharacterized protein</fullName>
    </submittedName>
</protein>
<accession>A0A0G3GSK2</accession>
<dbReference type="EMBL" id="CP011541">
    <property type="protein sequence ID" value="AKK02538.1"/>
    <property type="molecule type" value="Genomic_DNA"/>
</dbReference>
<evidence type="ECO:0000313" key="2">
    <source>
        <dbReference type="Proteomes" id="UP000035368"/>
    </source>
</evidence>
<gene>
    <name evidence="1" type="ORF">CEPID_03290</name>
</gene>
<evidence type="ECO:0000313" key="1">
    <source>
        <dbReference type="EMBL" id="AKK02538.1"/>
    </source>
</evidence>